<organism evidence="4 5">
    <name type="scientific">Magnetococcus marinus (strain ATCC BAA-1437 / JCM 17883 / MC-1)</name>
    <dbReference type="NCBI Taxonomy" id="156889"/>
    <lineage>
        <taxon>Bacteria</taxon>
        <taxon>Pseudomonadati</taxon>
        <taxon>Pseudomonadota</taxon>
        <taxon>Magnetococcia</taxon>
        <taxon>Magnetococcales</taxon>
        <taxon>Magnetococcaceae</taxon>
        <taxon>Magnetococcus</taxon>
    </lineage>
</organism>
<gene>
    <name evidence="4" type="ordered locus">Mmc1_1284</name>
</gene>
<reference evidence="5" key="1">
    <citation type="journal article" date="2009" name="Appl. Environ. Microbiol.">
        <title>Complete genome sequence of the chemolithoautotrophic marine magnetotactic coccus strain MC-1.</title>
        <authorList>
            <person name="Schubbe S."/>
            <person name="Williams T.J."/>
            <person name="Xie G."/>
            <person name="Kiss H.E."/>
            <person name="Brettin T.S."/>
            <person name="Martinez D."/>
            <person name="Ross C.A."/>
            <person name="Schuler D."/>
            <person name="Cox B.L."/>
            <person name="Nealson K.H."/>
            <person name="Bazylinski D.A."/>
        </authorList>
    </citation>
    <scope>NUCLEOTIDE SEQUENCE [LARGE SCALE GENOMIC DNA]</scope>
    <source>
        <strain evidence="5">ATCC BAA-1437 / JCM 17883 / MC-1</strain>
    </source>
</reference>
<dbReference type="InterPro" id="IPR016634">
    <property type="entry name" value="CapW-like"/>
</dbReference>
<dbReference type="EMBL" id="CP000471">
    <property type="protein sequence ID" value="ABK43795.1"/>
    <property type="molecule type" value="Genomic_DNA"/>
</dbReference>
<dbReference type="PROSITE" id="PS52050">
    <property type="entry name" value="WYL"/>
    <property type="match status" value="1"/>
</dbReference>
<feature type="domain" description="WYL" evidence="1">
    <location>
        <begin position="135"/>
        <end position="201"/>
    </location>
</feature>
<dbReference type="eggNOG" id="COG2378">
    <property type="taxonomic scope" value="Bacteria"/>
</dbReference>
<name>A0L752_MAGMM</name>
<dbReference type="PIRSF" id="PIRSF015558">
    <property type="entry name" value="Txn_reg_DeoR_prd"/>
    <property type="match status" value="1"/>
</dbReference>
<dbReference type="RefSeq" id="WP_011712950.1">
    <property type="nucleotide sequence ID" value="NC_008576.1"/>
</dbReference>
<dbReference type="InterPro" id="IPR059020">
    <property type="entry name" value="CapW_CTD"/>
</dbReference>
<feature type="domain" description="DNA-binding transcriptional repressor CapW winged helix-turn-helix" evidence="3">
    <location>
        <begin position="20"/>
        <end position="99"/>
    </location>
</feature>
<dbReference type="PANTHER" id="PTHR34580">
    <property type="match status" value="1"/>
</dbReference>
<accession>A0L752</accession>
<dbReference type="Proteomes" id="UP000002586">
    <property type="component" value="Chromosome"/>
</dbReference>
<protein>
    <submittedName>
        <fullName evidence="4">Uncharacterized protein</fullName>
    </submittedName>
</protein>
<sequence>MTKKPEKRKAKSGKELRWGVERRMEFIEFRLFWEGKINRRDLIEKFGVSTPQASADLGKYQEAAPENIHYDIRAKCYYPDKGFKPKFLDPDSDRYLANLLSLSSGIMTEEESWLYSVPSYGVLPQPHRGIDPGRLRRVVGAIREKLAVQIRYQSMNAPEPEWRWITPHALAFDGYRWHVRAWCHRGEAFKDFVLARIVSIRLTKGHDLDPTEDVEWQEFIDVRIGPHPKLTDTQRTAIELDYGMEDGELVIPVRRGFLFYFLKRMGLDIDPNVRQPKHQQIVLLNQEEVEKAYSLSEEGHS</sequence>
<feature type="domain" description="DNA-binding transcriptional repressor CapW C-terminal dimerisation" evidence="2">
    <location>
        <begin position="220"/>
        <end position="289"/>
    </location>
</feature>
<dbReference type="InterPro" id="IPR059019">
    <property type="entry name" value="WHD_CapW"/>
</dbReference>
<dbReference type="HOGENOM" id="CLU_054168_2_0_5"/>
<dbReference type="Pfam" id="PF26109">
    <property type="entry name" value="WHD_BrxR"/>
    <property type="match status" value="1"/>
</dbReference>
<evidence type="ECO:0000259" key="3">
    <source>
        <dbReference type="Pfam" id="PF26109"/>
    </source>
</evidence>
<evidence type="ECO:0000313" key="4">
    <source>
        <dbReference type="EMBL" id="ABK43795.1"/>
    </source>
</evidence>
<dbReference type="PANTHER" id="PTHR34580:SF3">
    <property type="entry name" value="PROTEIN PAFB"/>
    <property type="match status" value="1"/>
</dbReference>
<dbReference type="Pfam" id="PF26107">
    <property type="entry name" value="BrxR_CTD"/>
    <property type="match status" value="1"/>
</dbReference>
<keyword evidence="5" id="KW-1185">Reference proteome</keyword>
<evidence type="ECO:0000313" key="5">
    <source>
        <dbReference type="Proteomes" id="UP000002586"/>
    </source>
</evidence>
<dbReference type="STRING" id="156889.Mmc1_1284"/>
<dbReference type="AlphaFoldDB" id="A0L752"/>
<dbReference type="Pfam" id="PF13280">
    <property type="entry name" value="WYL"/>
    <property type="match status" value="1"/>
</dbReference>
<dbReference type="InterPro" id="IPR026881">
    <property type="entry name" value="WYL_dom"/>
</dbReference>
<dbReference type="OrthoDB" id="6400324at2"/>
<evidence type="ECO:0000259" key="1">
    <source>
        <dbReference type="Pfam" id="PF13280"/>
    </source>
</evidence>
<dbReference type="KEGG" id="mgm:Mmc1_1284"/>
<dbReference type="InterPro" id="IPR051534">
    <property type="entry name" value="CBASS_pafABC_assoc_protein"/>
</dbReference>
<evidence type="ECO:0000259" key="2">
    <source>
        <dbReference type="Pfam" id="PF26107"/>
    </source>
</evidence>
<proteinExistence type="predicted"/>
<reference evidence="4 5" key="2">
    <citation type="journal article" date="2012" name="Int. J. Syst. Evol. Microbiol.">
        <title>Magnetococcus marinus gen. nov., sp. nov., a marine, magnetotactic bacterium that represents a novel lineage (Magnetococcaceae fam. nov.; Magnetococcales ord. nov.) at the base of the Alphaproteobacteria.</title>
        <authorList>
            <person name="Bazylinski D.A."/>
            <person name="Williams T.J."/>
            <person name="Lefevre C.T."/>
            <person name="Berg R.J."/>
            <person name="Zhang C.L."/>
            <person name="Bowser S.S."/>
            <person name="Dean A.J."/>
            <person name="Beveridge T.J."/>
        </authorList>
    </citation>
    <scope>NUCLEOTIDE SEQUENCE [LARGE SCALE GENOMIC DNA]</scope>
    <source>
        <strain evidence="5">ATCC BAA-1437 / JCM 17883 / MC-1</strain>
    </source>
</reference>